<dbReference type="InterPro" id="IPR029471">
    <property type="entry name" value="HNH_5"/>
</dbReference>
<proteinExistence type="predicted"/>
<dbReference type="Gene3D" id="1.10.30.50">
    <property type="match status" value="1"/>
</dbReference>
<name>A0A381Q8T3_9ZZZZ</name>
<reference evidence="2" key="1">
    <citation type="submission" date="2018-05" db="EMBL/GenBank/DDBJ databases">
        <authorList>
            <person name="Lanie J.A."/>
            <person name="Ng W.-L."/>
            <person name="Kazmierczak K.M."/>
            <person name="Andrzejewski T.M."/>
            <person name="Davidsen T.M."/>
            <person name="Wayne K.J."/>
            <person name="Tettelin H."/>
            <person name="Glass J.I."/>
            <person name="Rusch D."/>
            <person name="Podicherti R."/>
            <person name="Tsui H.-C.T."/>
            <person name="Winkler M.E."/>
        </authorList>
    </citation>
    <scope>NUCLEOTIDE SEQUENCE</scope>
</reference>
<gene>
    <name evidence="2" type="ORF">METZ01_LOCUS28212</name>
</gene>
<dbReference type="EMBL" id="UINC01001242">
    <property type="protein sequence ID" value="SUZ75358.1"/>
    <property type="molecule type" value="Genomic_DNA"/>
</dbReference>
<dbReference type="AlphaFoldDB" id="A0A381Q8T3"/>
<dbReference type="PANTHER" id="PTHR33877:SF2">
    <property type="entry name" value="OS07G0170200 PROTEIN"/>
    <property type="match status" value="1"/>
</dbReference>
<dbReference type="CDD" id="cd00085">
    <property type="entry name" value="HNHc"/>
    <property type="match status" value="1"/>
</dbReference>
<dbReference type="SMART" id="SM00507">
    <property type="entry name" value="HNHc"/>
    <property type="match status" value="1"/>
</dbReference>
<dbReference type="InterPro" id="IPR052892">
    <property type="entry name" value="NA-targeting_endonuclease"/>
</dbReference>
<protein>
    <recommendedName>
        <fullName evidence="1">HNH nuclease domain-containing protein</fullName>
    </recommendedName>
</protein>
<sequence>MPSSNAVNGHLLNRAVLVLNANYSPMMICTAKRAICMEYLDKVQVLVNYNDQVHSPSLSLDLPSVIKIHDYVRYDNLSVDLNRKNIIARDEHVCQYCGISRIPITIDHIIPKGKGGLDTWENLVAACKPCNQKKGDKTPEEANMRLARIPKRPNRLHYFQKFVKTQQQDWRPYLFMEPFKIN</sequence>
<dbReference type="Pfam" id="PF14279">
    <property type="entry name" value="HNH_5"/>
    <property type="match status" value="1"/>
</dbReference>
<accession>A0A381Q8T3</accession>
<feature type="domain" description="HNH nuclease" evidence="1">
    <location>
        <begin position="81"/>
        <end position="132"/>
    </location>
</feature>
<evidence type="ECO:0000313" key="2">
    <source>
        <dbReference type="EMBL" id="SUZ75358.1"/>
    </source>
</evidence>
<organism evidence="2">
    <name type="scientific">marine metagenome</name>
    <dbReference type="NCBI Taxonomy" id="408172"/>
    <lineage>
        <taxon>unclassified sequences</taxon>
        <taxon>metagenomes</taxon>
        <taxon>ecological metagenomes</taxon>
    </lineage>
</organism>
<evidence type="ECO:0000259" key="1">
    <source>
        <dbReference type="SMART" id="SM00507"/>
    </source>
</evidence>
<dbReference type="PANTHER" id="PTHR33877">
    <property type="entry name" value="SLL1193 PROTEIN"/>
    <property type="match status" value="1"/>
</dbReference>
<dbReference type="InterPro" id="IPR003615">
    <property type="entry name" value="HNH_nuc"/>
</dbReference>